<feature type="compositionally biased region" description="Basic and acidic residues" evidence="1">
    <location>
        <begin position="61"/>
        <end position="85"/>
    </location>
</feature>
<feature type="compositionally biased region" description="Polar residues" evidence="1">
    <location>
        <begin position="1"/>
        <end position="34"/>
    </location>
</feature>
<dbReference type="AlphaFoldDB" id="A0A4Z2E8M4"/>
<accession>A0A4Z2E8M4</accession>
<feature type="region of interest" description="Disordered" evidence="1">
    <location>
        <begin position="1"/>
        <end position="38"/>
    </location>
</feature>
<comment type="caution">
    <text evidence="2">The sequence shown here is derived from an EMBL/GenBank/DDBJ whole genome shotgun (WGS) entry which is preliminary data.</text>
</comment>
<feature type="region of interest" description="Disordered" evidence="1">
    <location>
        <begin position="57"/>
        <end position="85"/>
    </location>
</feature>
<sequence length="85" mass="9642">MADVSNETSPSENQVPKAQSENPSSQRRPPQSRGNGEVLRFCGCSLRSVGTLMLRHRRRFQREPRDRIEKCSGDVSSERNETARP</sequence>
<dbReference type="Proteomes" id="UP000314294">
    <property type="component" value="Unassembled WGS sequence"/>
</dbReference>
<organism evidence="2 3">
    <name type="scientific">Liparis tanakae</name>
    <name type="common">Tanaka's snailfish</name>
    <dbReference type="NCBI Taxonomy" id="230148"/>
    <lineage>
        <taxon>Eukaryota</taxon>
        <taxon>Metazoa</taxon>
        <taxon>Chordata</taxon>
        <taxon>Craniata</taxon>
        <taxon>Vertebrata</taxon>
        <taxon>Euteleostomi</taxon>
        <taxon>Actinopterygii</taxon>
        <taxon>Neopterygii</taxon>
        <taxon>Teleostei</taxon>
        <taxon>Neoteleostei</taxon>
        <taxon>Acanthomorphata</taxon>
        <taxon>Eupercaria</taxon>
        <taxon>Perciformes</taxon>
        <taxon>Cottioidei</taxon>
        <taxon>Cottales</taxon>
        <taxon>Liparidae</taxon>
        <taxon>Liparis</taxon>
    </lineage>
</organism>
<protein>
    <submittedName>
        <fullName evidence="2">Uncharacterized protein</fullName>
    </submittedName>
</protein>
<keyword evidence="3" id="KW-1185">Reference proteome</keyword>
<evidence type="ECO:0000313" key="2">
    <source>
        <dbReference type="EMBL" id="TNN25111.1"/>
    </source>
</evidence>
<proteinExistence type="predicted"/>
<gene>
    <name evidence="2" type="ORF">EYF80_064759</name>
</gene>
<reference evidence="2 3" key="1">
    <citation type="submission" date="2019-03" db="EMBL/GenBank/DDBJ databases">
        <title>First draft genome of Liparis tanakae, snailfish: a comprehensive survey of snailfish specific genes.</title>
        <authorList>
            <person name="Kim W."/>
            <person name="Song I."/>
            <person name="Jeong J.-H."/>
            <person name="Kim D."/>
            <person name="Kim S."/>
            <person name="Ryu S."/>
            <person name="Song J.Y."/>
            <person name="Lee S.K."/>
        </authorList>
    </citation>
    <scope>NUCLEOTIDE SEQUENCE [LARGE SCALE GENOMIC DNA]</scope>
    <source>
        <tissue evidence="2">Muscle</tissue>
    </source>
</reference>
<dbReference type="EMBL" id="SRLO01013387">
    <property type="protein sequence ID" value="TNN25111.1"/>
    <property type="molecule type" value="Genomic_DNA"/>
</dbReference>
<evidence type="ECO:0000256" key="1">
    <source>
        <dbReference type="SAM" id="MobiDB-lite"/>
    </source>
</evidence>
<name>A0A4Z2E8M4_9TELE</name>
<evidence type="ECO:0000313" key="3">
    <source>
        <dbReference type="Proteomes" id="UP000314294"/>
    </source>
</evidence>